<comment type="domain">
    <text evidence="9">Has 3 domains, the large (RuvB-L) and small ATPase (RuvB-S) domains and the C-terminal head (RuvB-H) domain. The head domain binds DNA, while the ATPase domains jointly bind ATP, ADP or are empty depending on the state of the subunit in the translocation cycle. During a single DNA translocation step the structure of each domain remains the same, but their relative positions change.</text>
</comment>
<dbReference type="GO" id="GO:0006310">
    <property type="term" value="P:DNA recombination"/>
    <property type="evidence" value="ECO:0007669"/>
    <property type="project" value="UniProtKB-UniRule"/>
</dbReference>
<evidence type="ECO:0000313" key="16">
    <source>
        <dbReference type="Proteomes" id="UP001201240"/>
    </source>
</evidence>
<evidence type="ECO:0000313" key="15">
    <source>
        <dbReference type="Proteomes" id="UP000318231"/>
    </source>
</evidence>
<feature type="region of interest" description="Head domain (RuvB-H)" evidence="9">
    <location>
        <begin position="237"/>
        <end position="312"/>
    </location>
</feature>
<dbReference type="Gene3D" id="3.40.50.300">
    <property type="entry name" value="P-loop containing nucleotide triphosphate hydrolases"/>
    <property type="match status" value="1"/>
</dbReference>
<feature type="binding site" evidence="9">
    <location>
        <position position="53"/>
    </location>
    <ligand>
        <name>Mg(2+)</name>
        <dbReference type="ChEBI" id="CHEBI:18420"/>
    </ligand>
</feature>
<feature type="binding site" evidence="9">
    <location>
        <position position="290"/>
    </location>
    <ligand>
        <name>DNA</name>
        <dbReference type="ChEBI" id="CHEBI:16991"/>
    </ligand>
</feature>
<dbReference type="NCBIfam" id="TIGR00635">
    <property type="entry name" value="ruvB"/>
    <property type="match status" value="1"/>
</dbReference>
<dbReference type="Proteomes" id="UP001201240">
    <property type="component" value="Unassembled WGS sequence"/>
</dbReference>
<keyword evidence="3 9" id="KW-0227">DNA damage</keyword>
<dbReference type="PANTHER" id="PTHR42848">
    <property type="match status" value="1"/>
</dbReference>
<comment type="catalytic activity">
    <reaction evidence="9">
        <text>ATP + H2O = ADP + phosphate + H(+)</text>
        <dbReference type="Rhea" id="RHEA:13065"/>
        <dbReference type="ChEBI" id="CHEBI:15377"/>
        <dbReference type="ChEBI" id="CHEBI:15378"/>
        <dbReference type="ChEBI" id="CHEBI:30616"/>
        <dbReference type="ChEBI" id="CHEBI:43474"/>
        <dbReference type="ChEBI" id="CHEBI:456216"/>
    </reaction>
</comment>
<dbReference type="InterPro" id="IPR003593">
    <property type="entry name" value="AAA+_ATPase"/>
</dbReference>
<dbReference type="EMBL" id="JAJBIS010000001">
    <property type="protein sequence ID" value="MCF1349117.1"/>
    <property type="molecule type" value="Genomic_DNA"/>
</dbReference>
<evidence type="ECO:0000256" key="9">
    <source>
        <dbReference type="HAMAP-Rule" id="MF_00016"/>
    </source>
</evidence>
<dbReference type="InterPro" id="IPR027417">
    <property type="entry name" value="P-loop_NTPase"/>
</dbReference>
<feature type="binding site" evidence="9">
    <location>
        <position position="8"/>
    </location>
    <ligand>
        <name>ATP</name>
        <dbReference type="ChEBI" id="CHEBI:30616"/>
    </ligand>
</feature>
<dbReference type="RefSeq" id="WP_004025727.1">
    <property type="nucleotide sequence ID" value="NZ_CAMXZD010000005.1"/>
</dbReference>
<evidence type="ECO:0000256" key="7">
    <source>
        <dbReference type="ARBA" id="ARBA00023172"/>
    </source>
</evidence>
<dbReference type="AlphaFoldDB" id="A0AAP9AC50"/>
<dbReference type="Proteomes" id="UP000253077">
    <property type="component" value="Unassembled WGS sequence"/>
</dbReference>
<name>A0AAP9AC50_UREUR</name>
<evidence type="ECO:0000256" key="3">
    <source>
        <dbReference type="ARBA" id="ARBA00022763"/>
    </source>
</evidence>
<dbReference type="GO" id="GO:0016787">
    <property type="term" value="F:hydrolase activity"/>
    <property type="evidence" value="ECO:0007669"/>
    <property type="project" value="UniProtKB-KW"/>
</dbReference>
<dbReference type="InterPro" id="IPR004605">
    <property type="entry name" value="DNA_helicase_Holl-junc_RuvB"/>
</dbReference>
<accession>A0AAP9AC50</accession>
<dbReference type="CDD" id="cd00009">
    <property type="entry name" value="AAA"/>
    <property type="match status" value="1"/>
</dbReference>
<reference evidence="13 14" key="1">
    <citation type="submission" date="2018-07" db="EMBL/GenBank/DDBJ databases">
        <title>Ureaplasma urealyticum 1000 the multidrug-resistant clinical isolate obtained from scrapings of the urogenital tract of a woman with inflammatory diseases of the reproductive organs.</title>
        <authorList>
            <person name="Kolesnikova E.A."/>
            <person name="Alekseeva A.E."/>
            <person name="Brusnigina N.F."/>
            <person name="Makhova M.A."/>
        </authorList>
    </citation>
    <scope>NUCLEOTIDE SEQUENCE [LARGE SCALE GENOMIC DNA]</scope>
    <source>
        <strain evidence="13 14">1000</strain>
    </source>
</reference>
<feature type="domain" description="AAA+ ATPase" evidence="10">
    <location>
        <begin position="38"/>
        <end position="169"/>
    </location>
</feature>
<dbReference type="Gene3D" id="1.10.10.10">
    <property type="entry name" value="Winged helix-like DNA-binding domain superfamily/Winged helix DNA-binding domain"/>
    <property type="match status" value="1"/>
</dbReference>
<dbReference type="SMART" id="SM00382">
    <property type="entry name" value="AAA"/>
    <property type="match status" value="1"/>
</dbReference>
<proteinExistence type="inferred from homology"/>
<dbReference type="Pfam" id="PF05496">
    <property type="entry name" value="RuvB_N"/>
    <property type="match status" value="1"/>
</dbReference>
<feature type="binding site" evidence="9">
    <location>
        <position position="168"/>
    </location>
    <ligand>
        <name>ATP</name>
        <dbReference type="ChEBI" id="CHEBI:30616"/>
    </ligand>
</feature>
<keyword evidence="6 9" id="KW-0238">DNA-binding</keyword>
<comment type="similarity">
    <text evidence="9">Belongs to the RuvB family.</text>
</comment>
<reference evidence="12 15" key="2">
    <citation type="submission" date="2019-07" db="EMBL/GenBank/DDBJ databases">
        <title>Comparative genomics of three clinical Ureaplasma species: analysis of their core genomes and virulence factors.</title>
        <authorList>
            <person name="Yang T."/>
            <person name="Zhang Y."/>
            <person name="Li X."/>
            <person name="Kong Y."/>
            <person name="Yu H."/>
            <person name="Ruan Z."/>
            <person name="Xie X."/>
            <person name="Zhang J."/>
        </authorList>
    </citation>
    <scope>NUCLEOTIDE SEQUENCE [LARGE SCALE GENOMIC DNA]</scope>
    <source>
        <strain evidence="12 15">132</strain>
    </source>
</reference>
<dbReference type="InterPro" id="IPR036388">
    <property type="entry name" value="WH-like_DNA-bd_sf"/>
</dbReference>
<reference evidence="11 16" key="3">
    <citation type="submission" date="2021-10" db="EMBL/GenBank/DDBJ databases">
        <title>Sequencing the mobilome of antimicrobial resistant bacterial isolates spanning a range of GC content: The potential of a sustainable low cost, low infrastructure approach for surveillance with Oxford Nanopore sequencing.</title>
        <authorList>
            <person name="Sands K."/>
        </authorList>
    </citation>
    <scope>NUCLEOTIDE SEQUENCE [LARGE SCALE GENOMIC DNA]</scope>
    <source>
        <strain evidence="11 16">MIN-202</strain>
    </source>
</reference>
<feature type="binding site" evidence="9">
    <location>
        <position position="49"/>
    </location>
    <ligand>
        <name>ATP</name>
        <dbReference type="ChEBI" id="CHEBI:30616"/>
    </ligand>
</feature>
<keyword evidence="12" id="KW-0347">Helicase</keyword>
<evidence type="ECO:0000256" key="2">
    <source>
        <dbReference type="ARBA" id="ARBA00022741"/>
    </source>
</evidence>
<organism evidence="12 15">
    <name type="scientific">Ureaplasma urealyticum</name>
    <name type="common">Ureaplasma urealyticum biotype 2</name>
    <dbReference type="NCBI Taxonomy" id="2130"/>
    <lineage>
        <taxon>Bacteria</taxon>
        <taxon>Bacillati</taxon>
        <taxon>Mycoplasmatota</taxon>
        <taxon>Mycoplasmoidales</taxon>
        <taxon>Mycoplasmoidaceae</taxon>
        <taxon>Ureaplasma</taxon>
    </lineage>
</organism>
<dbReference type="GO" id="GO:0005737">
    <property type="term" value="C:cytoplasm"/>
    <property type="evidence" value="ECO:0007669"/>
    <property type="project" value="UniProtKB-SubCell"/>
</dbReference>
<keyword evidence="7 9" id="KW-0233">DNA recombination</keyword>
<dbReference type="NCBIfam" id="NF000868">
    <property type="entry name" value="PRK00080.1"/>
    <property type="match status" value="1"/>
</dbReference>
<feature type="binding site" evidence="9">
    <location>
        <position position="295"/>
    </location>
    <ligand>
        <name>DNA</name>
        <dbReference type="ChEBI" id="CHEBI:16991"/>
    </ligand>
</feature>
<dbReference type="HAMAP" id="MF_00016">
    <property type="entry name" value="DNA_HJ_migration_RuvB"/>
    <property type="match status" value="1"/>
</dbReference>
<keyword evidence="5 9" id="KW-0067">ATP-binding</keyword>
<dbReference type="InterPro" id="IPR036390">
    <property type="entry name" value="WH_DNA-bd_sf"/>
</dbReference>
<evidence type="ECO:0000256" key="6">
    <source>
        <dbReference type="ARBA" id="ARBA00023125"/>
    </source>
</evidence>
<evidence type="ECO:0000256" key="4">
    <source>
        <dbReference type="ARBA" id="ARBA00022801"/>
    </source>
</evidence>
<evidence type="ECO:0000313" key="14">
    <source>
        <dbReference type="Proteomes" id="UP000253077"/>
    </source>
</evidence>
<keyword evidence="2 9" id="KW-0547">Nucleotide-binding</keyword>
<evidence type="ECO:0000256" key="8">
    <source>
        <dbReference type="ARBA" id="ARBA00023204"/>
    </source>
</evidence>
<comment type="function">
    <text evidence="9">The RuvA-RuvB-RuvC complex processes Holliday junction (HJ) DNA during genetic recombination and DNA repair, while the RuvA-RuvB complex plays an important role in the rescue of blocked DNA replication forks via replication fork reversal (RFR). RuvA specifically binds to HJ cruciform DNA, conferring on it an open structure. The RuvB hexamer acts as an ATP-dependent pump, pulling dsDNA into and through the RuvAB complex. RuvB forms 2 homohexamers on either side of HJ DNA bound by 1 or 2 RuvA tetramers; 4 subunits per hexamer contact DNA at a time. Coordinated motions by a converter formed by DNA-disengaged RuvB subunits stimulates ATP hydrolysis and nucleotide exchange. Immobilization of the converter enables RuvB to convert the ATP-contained energy into a lever motion, pulling 2 nucleotides of DNA out of the RuvA tetramer per ATP hydrolyzed, thus driving DNA branch migration. The RuvB motors rotate together with the DNA substrate, which together with the progressing nucleotide cycle form the mechanistic basis for DNA recombination by continuous HJ branch migration. Branch migration allows RuvC to scan DNA until it finds its consensus sequence, where it cleaves and resolves cruciform DNA.</text>
</comment>
<protein>
    <recommendedName>
        <fullName evidence="9">Holliday junction branch migration complex subunit RuvB</fullName>
        <ecNumber evidence="9">3.6.4.-</ecNumber>
    </recommendedName>
</protein>
<sequence>MKTNNEFRPQYLKDFIGKDQLKSNLKIYLNATKRLKSSFDHTLLHGLAGTGKTTLATIIANEMGVDCHMTQGNLLNKPVDIINLLSLIKENDVIFVDEIHACGLAAFETLYSVLEDFCIDISIGKDFNAKMTRLKVPHFTLIGATTMLGKIPKPLEERFGHVFYLSEYETSEIAAIILKNNQIHFQINLNDQEIDLIANSAKGIPRLANRLLKRVVDFKINGFDNIKNIFEKIQIYDFGLEEQDINYLNVLYQQENEIGLKSIAQILRLDQYTIETKIEPYLIQHHFINKNLRGRKITAKGIEFLKNNQLIK</sequence>
<dbReference type="GO" id="GO:0005524">
    <property type="term" value="F:ATP binding"/>
    <property type="evidence" value="ECO:0007669"/>
    <property type="project" value="UniProtKB-UniRule"/>
</dbReference>
<feature type="binding site" evidence="9">
    <location>
        <position position="52"/>
    </location>
    <ligand>
        <name>ATP</name>
        <dbReference type="ChEBI" id="CHEBI:30616"/>
    </ligand>
</feature>
<comment type="subcellular location">
    <subcellularLocation>
        <location evidence="9">Cytoplasm</location>
    </subcellularLocation>
</comment>
<dbReference type="InterPro" id="IPR008823">
    <property type="entry name" value="RuvB_wg_C"/>
</dbReference>
<evidence type="ECO:0000259" key="10">
    <source>
        <dbReference type="SMART" id="SM00382"/>
    </source>
</evidence>
<evidence type="ECO:0000313" key="12">
    <source>
        <dbReference type="EMBL" id="QDI65031.1"/>
    </source>
</evidence>
<dbReference type="Gene3D" id="1.10.8.60">
    <property type="match status" value="1"/>
</dbReference>
<dbReference type="Pfam" id="PF17864">
    <property type="entry name" value="AAA_lid_4"/>
    <property type="match status" value="1"/>
</dbReference>
<keyword evidence="1 9" id="KW-0963">Cytoplasm</keyword>
<dbReference type="GO" id="GO:0000400">
    <property type="term" value="F:four-way junction DNA binding"/>
    <property type="evidence" value="ECO:0007669"/>
    <property type="project" value="UniProtKB-UniRule"/>
</dbReference>
<evidence type="ECO:0000313" key="13">
    <source>
        <dbReference type="EMBL" id="RCJ01097.1"/>
    </source>
</evidence>
<gene>
    <name evidence="9 12" type="primary">ruvB</name>
    <name evidence="13" type="ORF">DSQ42_02385</name>
    <name evidence="12" type="ORF">FJM05_02390</name>
    <name evidence="11" type="ORF">LH652_02275</name>
</gene>
<feature type="binding site" evidence="9">
    <location>
        <position position="54"/>
    </location>
    <ligand>
        <name>ATP</name>
        <dbReference type="ChEBI" id="CHEBI:30616"/>
    </ligand>
</feature>
<dbReference type="SUPFAM" id="SSF46785">
    <property type="entry name" value="Winged helix' DNA-binding domain"/>
    <property type="match status" value="1"/>
</dbReference>
<keyword evidence="8 9" id="KW-0234">DNA repair</keyword>
<feature type="binding site" evidence="9">
    <location>
        <position position="206"/>
    </location>
    <ligand>
        <name>ATP</name>
        <dbReference type="ChEBI" id="CHEBI:30616"/>
    </ligand>
</feature>
<dbReference type="EMBL" id="QOKT01000007">
    <property type="protein sequence ID" value="RCJ01097.1"/>
    <property type="molecule type" value="Genomic_DNA"/>
</dbReference>
<feature type="binding site" evidence="9">
    <location>
        <begin position="115"/>
        <end position="117"/>
    </location>
    <ligand>
        <name>ATP</name>
        <dbReference type="ChEBI" id="CHEBI:30616"/>
    </ligand>
</feature>
<comment type="caution">
    <text evidence="9">Lacks conserved residue(s) required for the propagation of feature annotation.</text>
</comment>
<comment type="subunit">
    <text evidence="9">Homohexamer. Forms an RuvA(8)-RuvB(12)-Holliday junction (HJ) complex. HJ DNA is sandwiched between 2 RuvA tetramers; dsDNA enters through RuvA and exits via RuvB. An RuvB hexamer assembles on each DNA strand where it exits the tetramer. Each RuvB hexamer is contacted by two RuvA subunits (via domain III) on 2 adjacent RuvB subunits; this complex drives branch migration. In the full resolvosome a probable DNA-RuvA(4)-RuvB(12)-RuvC(2) complex forms which resolves the HJ.</text>
</comment>
<dbReference type="PANTHER" id="PTHR42848:SF1">
    <property type="entry name" value="HOLLIDAY JUNCTION BRANCH MIGRATION COMPLEX SUBUNIT RUVB"/>
    <property type="match status" value="1"/>
</dbReference>
<evidence type="ECO:0000256" key="1">
    <source>
        <dbReference type="ARBA" id="ARBA00022490"/>
    </source>
</evidence>
<feature type="binding site" evidence="9">
    <location>
        <position position="53"/>
    </location>
    <ligand>
        <name>ATP</name>
        <dbReference type="ChEBI" id="CHEBI:30616"/>
    </ligand>
</feature>
<dbReference type="Pfam" id="PF05491">
    <property type="entry name" value="WHD_RuvB"/>
    <property type="match status" value="1"/>
</dbReference>
<evidence type="ECO:0000313" key="11">
    <source>
        <dbReference type="EMBL" id="MCF1349117.1"/>
    </source>
</evidence>
<dbReference type="EMBL" id="CP041200">
    <property type="protein sequence ID" value="QDI65031.1"/>
    <property type="molecule type" value="Genomic_DNA"/>
</dbReference>
<dbReference type="Proteomes" id="UP000318231">
    <property type="component" value="Chromosome"/>
</dbReference>
<dbReference type="GeneID" id="93848955"/>
<dbReference type="SUPFAM" id="SSF52540">
    <property type="entry name" value="P-loop containing nucleoside triphosphate hydrolases"/>
    <property type="match status" value="1"/>
</dbReference>
<dbReference type="InterPro" id="IPR008824">
    <property type="entry name" value="RuvB-like_N"/>
</dbReference>
<dbReference type="GO" id="GO:0009378">
    <property type="term" value="F:four-way junction helicase activity"/>
    <property type="evidence" value="ECO:0007669"/>
    <property type="project" value="InterPro"/>
</dbReference>
<dbReference type="GO" id="GO:0048476">
    <property type="term" value="C:Holliday junction resolvase complex"/>
    <property type="evidence" value="ECO:0007669"/>
    <property type="project" value="UniProtKB-UniRule"/>
</dbReference>
<dbReference type="GO" id="GO:0006281">
    <property type="term" value="P:DNA repair"/>
    <property type="evidence" value="ECO:0007669"/>
    <property type="project" value="UniProtKB-UniRule"/>
</dbReference>
<feature type="binding site" evidence="9">
    <location>
        <position position="158"/>
    </location>
    <ligand>
        <name>ATP</name>
        <dbReference type="ChEBI" id="CHEBI:30616"/>
    </ligand>
</feature>
<evidence type="ECO:0000256" key="5">
    <source>
        <dbReference type="ARBA" id="ARBA00022840"/>
    </source>
</evidence>
<dbReference type="InterPro" id="IPR041445">
    <property type="entry name" value="AAA_lid_4"/>
</dbReference>
<dbReference type="EC" id="3.6.4.-" evidence="9"/>
<keyword evidence="4 9" id="KW-0378">Hydrolase</keyword>